<dbReference type="EMBL" id="JBHTMC010000026">
    <property type="protein sequence ID" value="MFD1264634.1"/>
    <property type="molecule type" value="Genomic_DNA"/>
</dbReference>
<reference evidence="2" key="1">
    <citation type="journal article" date="2019" name="Int. J. Syst. Evol. Microbiol.">
        <title>The Global Catalogue of Microorganisms (GCM) 10K type strain sequencing project: providing services to taxonomists for standard genome sequencing and annotation.</title>
        <authorList>
            <consortium name="The Broad Institute Genomics Platform"/>
            <consortium name="The Broad Institute Genome Sequencing Center for Infectious Disease"/>
            <person name="Wu L."/>
            <person name="Ma J."/>
        </authorList>
    </citation>
    <scope>NUCLEOTIDE SEQUENCE [LARGE SCALE GENOMIC DNA]</scope>
    <source>
        <strain evidence="2">CCUG 48884</strain>
    </source>
</reference>
<proteinExistence type="predicted"/>
<evidence type="ECO:0000313" key="2">
    <source>
        <dbReference type="Proteomes" id="UP001597158"/>
    </source>
</evidence>
<keyword evidence="2" id="KW-1185">Reference proteome</keyword>
<dbReference type="RefSeq" id="WP_002927115.1">
    <property type="nucleotide sequence ID" value="NZ_JARQZE010000004.1"/>
</dbReference>
<name>A0ABW3WHQ0_9RHOO</name>
<protein>
    <submittedName>
        <fullName evidence="1">Uncharacterized protein</fullName>
    </submittedName>
</protein>
<gene>
    <name evidence="1" type="ORF">ACFQ4M_13715</name>
</gene>
<dbReference type="Proteomes" id="UP001597158">
    <property type="component" value="Unassembled WGS sequence"/>
</dbReference>
<accession>A0ABW3WHQ0</accession>
<organism evidence="1 2">
    <name type="scientific">Thauera mechernichensis</name>
    <dbReference type="NCBI Taxonomy" id="82788"/>
    <lineage>
        <taxon>Bacteria</taxon>
        <taxon>Pseudomonadati</taxon>
        <taxon>Pseudomonadota</taxon>
        <taxon>Betaproteobacteria</taxon>
        <taxon>Rhodocyclales</taxon>
        <taxon>Zoogloeaceae</taxon>
        <taxon>Thauera</taxon>
    </lineage>
</organism>
<comment type="caution">
    <text evidence="1">The sequence shown here is derived from an EMBL/GenBank/DDBJ whole genome shotgun (WGS) entry which is preliminary data.</text>
</comment>
<sequence length="50" mass="5513">MAFKLVTFTLILIIIAVLGMRGYRAAVRRFEAAELPPTATLPGRSTDPEH</sequence>
<evidence type="ECO:0000313" key="1">
    <source>
        <dbReference type="EMBL" id="MFD1264634.1"/>
    </source>
</evidence>